<evidence type="ECO:0000313" key="7">
    <source>
        <dbReference type="EMBL" id="KPK70329.1"/>
    </source>
</evidence>
<feature type="transmembrane region" description="Helical" evidence="5">
    <location>
        <begin position="107"/>
        <end position="127"/>
    </location>
</feature>
<evidence type="ECO:0000256" key="2">
    <source>
        <dbReference type="ARBA" id="ARBA00022692"/>
    </source>
</evidence>
<dbReference type="EMBL" id="LJUO01000095">
    <property type="protein sequence ID" value="KPK70329.1"/>
    <property type="molecule type" value="Genomic_DNA"/>
</dbReference>
<dbReference type="Proteomes" id="UP000051096">
    <property type="component" value="Unassembled WGS sequence"/>
</dbReference>
<proteinExistence type="predicted"/>
<feature type="transmembrane region" description="Helical" evidence="5">
    <location>
        <begin position="133"/>
        <end position="155"/>
    </location>
</feature>
<feature type="transmembrane region" description="Helical" evidence="5">
    <location>
        <begin position="68"/>
        <end position="95"/>
    </location>
</feature>
<keyword evidence="4 5" id="KW-0472">Membrane</keyword>
<dbReference type="AlphaFoldDB" id="A0A0S8GC63"/>
<feature type="transmembrane region" description="Helical" evidence="5">
    <location>
        <begin position="6"/>
        <end position="23"/>
    </location>
</feature>
<feature type="domain" description="Sodium/calcium exchanger membrane region" evidence="6">
    <location>
        <begin position="5"/>
        <end position="152"/>
    </location>
</feature>
<evidence type="ECO:0000313" key="8">
    <source>
        <dbReference type="Proteomes" id="UP000051096"/>
    </source>
</evidence>
<feature type="transmembrane region" description="Helical" evidence="5">
    <location>
        <begin position="266"/>
        <end position="286"/>
    </location>
</feature>
<dbReference type="Gene3D" id="1.20.1420.30">
    <property type="entry name" value="NCX, central ion-binding region"/>
    <property type="match status" value="1"/>
</dbReference>
<feature type="transmembrane region" description="Helical" evidence="5">
    <location>
        <begin position="238"/>
        <end position="260"/>
    </location>
</feature>
<evidence type="ECO:0000256" key="5">
    <source>
        <dbReference type="SAM" id="Phobius"/>
    </source>
</evidence>
<feature type="transmembrane region" description="Helical" evidence="5">
    <location>
        <begin position="298"/>
        <end position="315"/>
    </location>
</feature>
<organism evidence="7 8">
    <name type="scientific">candidate division WOR_3 bacterium SM23_60</name>
    <dbReference type="NCBI Taxonomy" id="1703780"/>
    <lineage>
        <taxon>Bacteria</taxon>
        <taxon>Bacteria division WOR-3</taxon>
    </lineage>
</organism>
<accession>A0A0S8GC63</accession>
<evidence type="ECO:0000256" key="1">
    <source>
        <dbReference type="ARBA" id="ARBA00004141"/>
    </source>
</evidence>
<dbReference type="GO" id="GO:0006874">
    <property type="term" value="P:intracellular calcium ion homeostasis"/>
    <property type="evidence" value="ECO:0007669"/>
    <property type="project" value="TreeGrafter"/>
</dbReference>
<gene>
    <name evidence="7" type="ORF">AMJ87_09060</name>
</gene>
<comment type="subcellular location">
    <subcellularLocation>
        <location evidence="1">Membrane</location>
        <topology evidence="1">Multi-pass membrane protein</topology>
    </subcellularLocation>
</comment>
<dbReference type="GO" id="GO:0008273">
    <property type="term" value="F:calcium, potassium:sodium antiporter activity"/>
    <property type="evidence" value="ECO:0007669"/>
    <property type="project" value="TreeGrafter"/>
</dbReference>
<dbReference type="InterPro" id="IPR004481">
    <property type="entry name" value="K/Na/Ca-exchanger"/>
</dbReference>
<evidence type="ECO:0000256" key="4">
    <source>
        <dbReference type="ARBA" id="ARBA00023136"/>
    </source>
</evidence>
<feature type="domain" description="Sodium/calcium exchanger membrane region" evidence="6">
    <location>
        <begin position="173"/>
        <end position="314"/>
    </location>
</feature>
<comment type="caution">
    <text evidence="7">The sequence shown here is derived from an EMBL/GenBank/DDBJ whole genome shotgun (WGS) entry which is preliminary data.</text>
</comment>
<dbReference type="Pfam" id="PF01699">
    <property type="entry name" value="Na_Ca_ex"/>
    <property type="match status" value="2"/>
</dbReference>
<evidence type="ECO:0000256" key="3">
    <source>
        <dbReference type="ARBA" id="ARBA00022989"/>
    </source>
</evidence>
<dbReference type="GO" id="GO:0005262">
    <property type="term" value="F:calcium channel activity"/>
    <property type="evidence" value="ECO:0007669"/>
    <property type="project" value="TreeGrafter"/>
</dbReference>
<dbReference type="PANTHER" id="PTHR10846">
    <property type="entry name" value="SODIUM/POTASSIUM/CALCIUM EXCHANGER"/>
    <property type="match status" value="1"/>
</dbReference>
<evidence type="ECO:0000259" key="6">
    <source>
        <dbReference type="Pfam" id="PF01699"/>
    </source>
</evidence>
<dbReference type="GO" id="GO:0005886">
    <property type="term" value="C:plasma membrane"/>
    <property type="evidence" value="ECO:0007669"/>
    <property type="project" value="TreeGrafter"/>
</dbReference>
<name>A0A0S8GC63_UNCW3</name>
<dbReference type="PATRIC" id="fig|1703780.3.peg.808"/>
<reference evidence="7 8" key="1">
    <citation type="journal article" date="2015" name="Microbiome">
        <title>Genomic resolution of linkages in carbon, nitrogen, and sulfur cycling among widespread estuary sediment bacteria.</title>
        <authorList>
            <person name="Baker B.J."/>
            <person name="Lazar C.S."/>
            <person name="Teske A.P."/>
            <person name="Dick G.J."/>
        </authorList>
    </citation>
    <scope>NUCLEOTIDE SEQUENCE [LARGE SCALE GENOMIC DNA]</scope>
    <source>
        <strain evidence="7">SM23_60</strain>
    </source>
</reference>
<protein>
    <submittedName>
        <fullName evidence="7">Sodium:proton exchanger</fullName>
    </submittedName>
</protein>
<dbReference type="NCBIfam" id="TIGR00367">
    <property type="entry name" value="calcium/sodium antiporter"/>
    <property type="match status" value="1"/>
</dbReference>
<dbReference type="PANTHER" id="PTHR10846:SF8">
    <property type="entry name" value="INNER MEMBRANE PROTEIN YRBG"/>
    <property type="match status" value="1"/>
</dbReference>
<sequence length="316" mass="33939">MLGPTLLFIYGIVLLILSAHLLVRGASSLAKYLSMSDIAIGLTVVAFGTSAPELVVNTISSYEGHSSIVFGNVIGSNIFNTLLILGIAGLVYPLSVQRNTVWKEIPVALFGTVILAALVNDTCLLGLPRNALSLLDGIILLTLFVIFLIYVFGISRIKSQNKAEVKAYSLSQSIICVILGLTGLFLGGRVTVMSAVSLARSLYVSETLISITIVAAATSLPELATSVVAAYHKQNDIAVGNIVGSNVFNIFFILGVSSLIRPNLYSAAFNLDLIVLFLGTLALFVAMFTGKSRRLDRWESGIFIIVYILYLLHLLH</sequence>
<dbReference type="InterPro" id="IPR004837">
    <property type="entry name" value="NaCa_Exmemb"/>
</dbReference>
<feature type="transmembrane region" description="Helical" evidence="5">
    <location>
        <begin position="167"/>
        <end position="188"/>
    </location>
</feature>
<feature type="transmembrane region" description="Helical" evidence="5">
    <location>
        <begin position="208"/>
        <end position="231"/>
    </location>
</feature>
<dbReference type="InterPro" id="IPR044880">
    <property type="entry name" value="NCX_ion-bd_dom_sf"/>
</dbReference>
<keyword evidence="2 5" id="KW-0812">Transmembrane</keyword>
<keyword evidence="3 5" id="KW-1133">Transmembrane helix</keyword>